<evidence type="ECO:0000313" key="3">
    <source>
        <dbReference type="Proteomes" id="UP000238479"/>
    </source>
</evidence>
<keyword evidence="3" id="KW-1185">Reference proteome</keyword>
<dbReference type="AlphaFoldDB" id="A0A2P6S7V5"/>
<sequence>MGYVSRRKMEGWSERPQNKTKKTKKQEENRGRRGRRRNKSGEMKKLKKRRRRRETWKETRGKEERSVSFKP</sequence>
<gene>
    <name evidence="2" type="ORF">RchiOBHm_Chr1g0317251</name>
</gene>
<proteinExistence type="predicted"/>
<feature type="compositionally biased region" description="Basic and acidic residues" evidence="1">
    <location>
        <begin position="55"/>
        <end position="71"/>
    </location>
</feature>
<dbReference type="Gramene" id="PRQ54758">
    <property type="protein sequence ID" value="PRQ54758"/>
    <property type="gene ID" value="RchiOBHm_Chr1g0317251"/>
</dbReference>
<organism evidence="2 3">
    <name type="scientific">Rosa chinensis</name>
    <name type="common">China rose</name>
    <dbReference type="NCBI Taxonomy" id="74649"/>
    <lineage>
        <taxon>Eukaryota</taxon>
        <taxon>Viridiplantae</taxon>
        <taxon>Streptophyta</taxon>
        <taxon>Embryophyta</taxon>
        <taxon>Tracheophyta</taxon>
        <taxon>Spermatophyta</taxon>
        <taxon>Magnoliopsida</taxon>
        <taxon>eudicotyledons</taxon>
        <taxon>Gunneridae</taxon>
        <taxon>Pentapetalae</taxon>
        <taxon>rosids</taxon>
        <taxon>fabids</taxon>
        <taxon>Rosales</taxon>
        <taxon>Rosaceae</taxon>
        <taxon>Rosoideae</taxon>
        <taxon>Rosoideae incertae sedis</taxon>
        <taxon>Rosa</taxon>
    </lineage>
</organism>
<name>A0A2P6S7V5_ROSCH</name>
<evidence type="ECO:0000313" key="2">
    <source>
        <dbReference type="EMBL" id="PRQ54758.1"/>
    </source>
</evidence>
<feature type="compositionally biased region" description="Basic and acidic residues" evidence="1">
    <location>
        <begin position="7"/>
        <end position="17"/>
    </location>
</feature>
<evidence type="ECO:0000256" key="1">
    <source>
        <dbReference type="SAM" id="MobiDB-lite"/>
    </source>
</evidence>
<accession>A0A2P6S7V5</accession>
<feature type="compositionally biased region" description="Basic residues" evidence="1">
    <location>
        <begin position="45"/>
        <end position="54"/>
    </location>
</feature>
<dbReference type="Proteomes" id="UP000238479">
    <property type="component" value="Chromosome 1"/>
</dbReference>
<comment type="caution">
    <text evidence="2">The sequence shown here is derived from an EMBL/GenBank/DDBJ whole genome shotgun (WGS) entry which is preliminary data.</text>
</comment>
<reference evidence="2 3" key="1">
    <citation type="journal article" date="2018" name="Nat. Genet.">
        <title>The Rosa genome provides new insights in the design of modern roses.</title>
        <authorList>
            <person name="Bendahmane M."/>
        </authorList>
    </citation>
    <scope>NUCLEOTIDE SEQUENCE [LARGE SCALE GENOMIC DNA]</scope>
    <source>
        <strain evidence="3">cv. Old Blush</strain>
    </source>
</reference>
<protein>
    <submittedName>
        <fullName evidence="2">Uncharacterized protein</fullName>
    </submittedName>
</protein>
<dbReference type="EMBL" id="PDCK01000039">
    <property type="protein sequence ID" value="PRQ54758.1"/>
    <property type="molecule type" value="Genomic_DNA"/>
</dbReference>
<feature type="region of interest" description="Disordered" evidence="1">
    <location>
        <begin position="1"/>
        <end position="71"/>
    </location>
</feature>